<comment type="caution">
    <text evidence="1">The sequence shown here is derived from an EMBL/GenBank/DDBJ whole genome shotgun (WGS) entry which is preliminary data.</text>
</comment>
<sequence length="266" mass="30273">MKKVISASRRIDMVACFPDELVSLLDERCPPEQTHTLVLWTKNPRNLLEHRELRRCCARYPLYIHFTITGMGATLLEPNVPPYEEMLALLDPLVDYVGNSARVRLRFDPVVHMQLATGQMYSNLDTFERVAAEARKHGIHHCSISWMAEYKKVVSRLRRHGITPISISSGEWREELDQLTHIASRYSITLHGCCVPGMPVSRCIDGELLQQLHPEKLPCSMKKAKGQRETCGCTESLDIGWYNPCPHGCSYCYANPAPVPEPVHEH</sequence>
<dbReference type="InterPro" id="IPR014998">
    <property type="entry name" value="DUF1848"/>
</dbReference>
<organism evidence="1 2">
    <name type="scientific">Candidatus Abyssobacteria bacterium SURF_17</name>
    <dbReference type="NCBI Taxonomy" id="2093361"/>
    <lineage>
        <taxon>Bacteria</taxon>
        <taxon>Pseudomonadati</taxon>
        <taxon>Candidatus Hydrogenedentota</taxon>
        <taxon>Candidatus Abyssobacteria</taxon>
    </lineage>
</organism>
<proteinExistence type="predicted"/>
<dbReference type="AlphaFoldDB" id="A0A419ESH5"/>
<dbReference type="EMBL" id="QZKI01000117">
    <property type="protein sequence ID" value="RJP66359.1"/>
    <property type="molecule type" value="Genomic_DNA"/>
</dbReference>
<name>A0A419ESH5_9BACT</name>
<reference evidence="1 2" key="1">
    <citation type="journal article" date="2017" name="ISME J.">
        <title>Energy and carbon metabolisms in a deep terrestrial subsurface fluid microbial community.</title>
        <authorList>
            <person name="Momper L."/>
            <person name="Jungbluth S.P."/>
            <person name="Lee M.D."/>
            <person name="Amend J.P."/>
        </authorList>
    </citation>
    <scope>NUCLEOTIDE SEQUENCE [LARGE SCALE GENOMIC DNA]</scope>
    <source>
        <strain evidence="1">SURF_17</strain>
    </source>
</reference>
<evidence type="ECO:0000313" key="1">
    <source>
        <dbReference type="EMBL" id="RJP66359.1"/>
    </source>
</evidence>
<dbReference type="Pfam" id="PF08902">
    <property type="entry name" value="DUF1848"/>
    <property type="match status" value="1"/>
</dbReference>
<evidence type="ECO:0000313" key="2">
    <source>
        <dbReference type="Proteomes" id="UP000285961"/>
    </source>
</evidence>
<dbReference type="Proteomes" id="UP000285961">
    <property type="component" value="Unassembled WGS sequence"/>
</dbReference>
<protein>
    <submittedName>
        <fullName evidence="1">DUF1848 family protein</fullName>
    </submittedName>
</protein>
<gene>
    <name evidence="1" type="ORF">C4532_16230</name>
</gene>
<accession>A0A419ESH5</accession>